<dbReference type="SUPFAM" id="SSF56219">
    <property type="entry name" value="DNase I-like"/>
    <property type="match status" value="1"/>
</dbReference>
<dbReference type="InterPro" id="IPR036691">
    <property type="entry name" value="Endo/exonu/phosph_ase_sf"/>
</dbReference>
<reference evidence="2" key="1">
    <citation type="submission" date="2016-04" db="EMBL/GenBank/DDBJ databases">
        <title>Cephalotus genome sequencing.</title>
        <authorList>
            <person name="Fukushima K."/>
            <person name="Hasebe M."/>
            <person name="Fang X."/>
        </authorList>
    </citation>
    <scope>NUCLEOTIDE SEQUENCE [LARGE SCALE GENOMIC DNA]</scope>
    <source>
        <strain evidence="2">cv. St1</strain>
    </source>
</reference>
<dbReference type="Proteomes" id="UP000187406">
    <property type="component" value="Unassembled WGS sequence"/>
</dbReference>
<evidence type="ECO:0008006" key="3">
    <source>
        <dbReference type="Google" id="ProtNLM"/>
    </source>
</evidence>
<dbReference type="Gene3D" id="3.60.10.10">
    <property type="entry name" value="Endonuclease/exonuclease/phosphatase"/>
    <property type="match status" value="1"/>
</dbReference>
<dbReference type="EMBL" id="BDDD01002065">
    <property type="protein sequence ID" value="GAV79882.1"/>
    <property type="molecule type" value="Genomic_DNA"/>
</dbReference>
<comment type="caution">
    <text evidence="1">The sequence shown here is derived from an EMBL/GenBank/DDBJ whole genome shotgun (WGS) entry which is preliminary data.</text>
</comment>
<evidence type="ECO:0000313" key="2">
    <source>
        <dbReference type="Proteomes" id="UP000187406"/>
    </source>
</evidence>
<dbReference type="PANTHER" id="PTHR33710">
    <property type="entry name" value="BNAC02G09200D PROTEIN"/>
    <property type="match status" value="1"/>
</dbReference>
<keyword evidence="2" id="KW-1185">Reference proteome</keyword>
<accession>A0A1Q3CIF0</accession>
<organism evidence="1 2">
    <name type="scientific">Cephalotus follicularis</name>
    <name type="common">Albany pitcher plant</name>
    <dbReference type="NCBI Taxonomy" id="3775"/>
    <lineage>
        <taxon>Eukaryota</taxon>
        <taxon>Viridiplantae</taxon>
        <taxon>Streptophyta</taxon>
        <taxon>Embryophyta</taxon>
        <taxon>Tracheophyta</taxon>
        <taxon>Spermatophyta</taxon>
        <taxon>Magnoliopsida</taxon>
        <taxon>eudicotyledons</taxon>
        <taxon>Gunneridae</taxon>
        <taxon>Pentapetalae</taxon>
        <taxon>rosids</taxon>
        <taxon>fabids</taxon>
        <taxon>Oxalidales</taxon>
        <taxon>Cephalotaceae</taxon>
        <taxon>Cephalotus</taxon>
    </lineage>
</organism>
<dbReference type="STRING" id="3775.A0A1Q3CIF0"/>
<evidence type="ECO:0000313" key="1">
    <source>
        <dbReference type="EMBL" id="GAV79882.1"/>
    </source>
</evidence>
<proteinExistence type="predicted"/>
<dbReference type="OrthoDB" id="1113909at2759"/>
<sequence>MGDFNQVVSSTQKLGGSPVNLCHSMAFSDRINNMNLIDLGFVSPKFTWSNLQSFNNLILERLDRTLANSRWKVLFLNNVTIHFSRWSSDHCPMLLDTELMDSHPPRKVRFESIWLNHSDFHNVVSSSWG</sequence>
<dbReference type="InParanoid" id="A0A1Q3CIF0"/>
<gene>
    <name evidence="1" type="ORF">CFOL_v3_23345</name>
</gene>
<dbReference type="AlphaFoldDB" id="A0A1Q3CIF0"/>
<dbReference type="PANTHER" id="PTHR33710:SF71">
    <property type="entry name" value="ENDONUCLEASE_EXONUCLEASE_PHOSPHATASE DOMAIN-CONTAINING PROTEIN"/>
    <property type="match status" value="1"/>
</dbReference>
<name>A0A1Q3CIF0_CEPFO</name>
<protein>
    <recommendedName>
        <fullName evidence="3">Exo_endo_phos domain-containing protein</fullName>
    </recommendedName>
</protein>